<dbReference type="InterPro" id="IPR052353">
    <property type="entry name" value="Benzoxazolinone_Detox_Enz"/>
</dbReference>
<proteinExistence type="predicted"/>
<comment type="caution">
    <text evidence="3">The sequence shown here is derived from an EMBL/GenBank/DDBJ whole genome shotgun (WGS) entry which is preliminary data.</text>
</comment>
<dbReference type="PANTHER" id="PTHR30212:SF2">
    <property type="entry name" value="PROTEIN YIIM"/>
    <property type="match status" value="1"/>
</dbReference>
<name>A0ABV7E442_9SPHN</name>
<dbReference type="PANTHER" id="PTHR30212">
    <property type="entry name" value="PROTEIN YIIM"/>
    <property type="match status" value="1"/>
</dbReference>
<gene>
    <name evidence="3" type="ORF">ACFODU_06850</name>
</gene>
<dbReference type="RefSeq" id="WP_336925314.1">
    <property type="nucleotide sequence ID" value="NZ_JBANRO010000003.1"/>
</dbReference>
<sequence length="216" mass="23476">MNPIVQAICAGQPAPFRGEEASAIAKQPLDGPARITPTGVAGDAQADRKHHGGPDMALHLYPLDHMAFWRGELGDHPLLAEPGSFGSNIAVHGQDEMQVHIGDRFRLGTALIEVSQPRQPCWKIAHRFGEPKMVRRIVQTARCGWYFRVLEEGTAQAGDVLQCVQQGQGTMTVARCFGAIWGHPRQDRADTLRAIVALPALADKLRGQVADILAGR</sequence>
<dbReference type="Proteomes" id="UP001595456">
    <property type="component" value="Unassembled WGS sequence"/>
</dbReference>
<dbReference type="EMBL" id="JBHRST010000009">
    <property type="protein sequence ID" value="MFC3097520.1"/>
    <property type="molecule type" value="Genomic_DNA"/>
</dbReference>
<dbReference type="Gene3D" id="2.40.33.20">
    <property type="entry name" value="PK beta-barrel domain-like"/>
    <property type="match status" value="1"/>
</dbReference>
<accession>A0ABV7E442</accession>
<evidence type="ECO:0000313" key="3">
    <source>
        <dbReference type="EMBL" id="MFC3097520.1"/>
    </source>
</evidence>
<dbReference type="PROSITE" id="PS51340">
    <property type="entry name" value="MOSC"/>
    <property type="match status" value="1"/>
</dbReference>
<feature type="region of interest" description="Disordered" evidence="1">
    <location>
        <begin position="27"/>
        <end position="53"/>
    </location>
</feature>
<evidence type="ECO:0000259" key="2">
    <source>
        <dbReference type="PROSITE" id="PS51340"/>
    </source>
</evidence>
<dbReference type="InterPro" id="IPR005302">
    <property type="entry name" value="MoCF_Sase_C"/>
</dbReference>
<feature type="domain" description="MOSC" evidence="2">
    <location>
        <begin position="27"/>
        <end position="164"/>
    </location>
</feature>
<dbReference type="SUPFAM" id="SSF50800">
    <property type="entry name" value="PK beta-barrel domain-like"/>
    <property type="match status" value="1"/>
</dbReference>
<reference evidence="4" key="1">
    <citation type="journal article" date="2019" name="Int. J. Syst. Evol. Microbiol.">
        <title>The Global Catalogue of Microorganisms (GCM) 10K type strain sequencing project: providing services to taxonomists for standard genome sequencing and annotation.</title>
        <authorList>
            <consortium name="The Broad Institute Genomics Platform"/>
            <consortium name="The Broad Institute Genome Sequencing Center for Infectious Disease"/>
            <person name="Wu L."/>
            <person name="Ma J."/>
        </authorList>
    </citation>
    <scope>NUCLEOTIDE SEQUENCE [LARGE SCALE GENOMIC DNA]</scope>
    <source>
        <strain evidence="4">KCTC 52607</strain>
    </source>
</reference>
<dbReference type="Pfam" id="PF03473">
    <property type="entry name" value="MOSC"/>
    <property type="match status" value="1"/>
</dbReference>
<dbReference type="InterPro" id="IPR011037">
    <property type="entry name" value="Pyrv_Knase-like_insert_dom_sf"/>
</dbReference>
<evidence type="ECO:0000256" key="1">
    <source>
        <dbReference type="SAM" id="MobiDB-lite"/>
    </source>
</evidence>
<keyword evidence="4" id="KW-1185">Reference proteome</keyword>
<evidence type="ECO:0000313" key="4">
    <source>
        <dbReference type="Proteomes" id="UP001595456"/>
    </source>
</evidence>
<protein>
    <submittedName>
        <fullName evidence="3">MOSC domain-containing protein</fullName>
    </submittedName>
</protein>
<organism evidence="3 4">
    <name type="scientific">Alteraurantiacibacter palmitatis</name>
    <dbReference type="NCBI Taxonomy" id="2054628"/>
    <lineage>
        <taxon>Bacteria</taxon>
        <taxon>Pseudomonadati</taxon>
        <taxon>Pseudomonadota</taxon>
        <taxon>Alphaproteobacteria</taxon>
        <taxon>Sphingomonadales</taxon>
        <taxon>Erythrobacteraceae</taxon>
        <taxon>Alteraurantiacibacter</taxon>
    </lineage>
</organism>